<reference evidence="1" key="1">
    <citation type="journal article" date="2021" name="Proc. Natl. Acad. Sci. U.S.A.">
        <title>Three genomes in the algal genus Volvox reveal the fate of a haploid sex-determining region after a transition to homothallism.</title>
        <authorList>
            <person name="Yamamoto K."/>
            <person name="Hamaji T."/>
            <person name="Kawai-Toyooka H."/>
            <person name="Matsuzaki R."/>
            <person name="Takahashi F."/>
            <person name="Nishimura Y."/>
            <person name="Kawachi M."/>
            <person name="Noguchi H."/>
            <person name="Minakuchi Y."/>
            <person name="Umen J.G."/>
            <person name="Toyoda A."/>
            <person name="Nozaki H."/>
        </authorList>
    </citation>
    <scope>NUCLEOTIDE SEQUENCE</scope>
    <source>
        <strain evidence="1">NIES-3785</strain>
    </source>
</reference>
<sequence length="110" mass="12837">IAPSLLRRHSWHDRISRRWKLELDKKQLHYASSLAVLDNGASKPWNGTIYPLRNPMLSADRLQSSPSSQLASNPDRRLRVVRLRMRTTNAALGNFERRRYGDKDFIIKII</sequence>
<dbReference type="Proteomes" id="UP000722791">
    <property type="component" value="Unassembled WGS sequence"/>
</dbReference>
<accession>A0A8J4GSA7</accession>
<name>A0A8J4GSA7_9CHLO</name>
<dbReference type="EMBL" id="BNCQ01000054">
    <property type="protein sequence ID" value="GIM14035.1"/>
    <property type="molecule type" value="Genomic_DNA"/>
</dbReference>
<evidence type="ECO:0000313" key="1">
    <source>
        <dbReference type="EMBL" id="GIM14035.1"/>
    </source>
</evidence>
<organism evidence="1 2">
    <name type="scientific">Volvox reticuliferus</name>
    <dbReference type="NCBI Taxonomy" id="1737510"/>
    <lineage>
        <taxon>Eukaryota</taxon>
        <taxon>Viridiplantae</taxon>
        <taxon>Chlorophyta</taxon>
        <taxon>core chlorophytes</taxon>
        <taxon>Chlorophyceae</taxon>
        <taxon>CS clade</taxon>
        <taxon>Chlamydomonadales</taxon>
        <taxon>Volvocaceae</taxon>
        <taxon>Volvox</taxon>
    </lineage>
</organism>
<protein>
    <submittedName>
        <fullName evidence="1">Uncharacterized protein</fullName>
    </submittedName>
</protein>
<comment type="caution">
    <text evidence="1">The sequence shown here is derived from an EMBL/GenBank/DDBJ whole genome shotgun (WGS) entry which is preliminary data.</text>
</comment>
<feature type="non-terminal residue" evidence="1">
    <location>
        <position position="1"/>
    </location>
</feature>
<gene>
    <name evidence="1" type="ORF">Vretimale_17064</name>
</gene>
<dbReference type="AlphaFoldDB" id="A0A8J4GSA7"/>
<proteinExistence type="predicted"/>
<evidence type="ECO:0000313" key="2">
    <source>
        <dbReference type="Proteomes" id="UP000722791"/>
    </source>
</evidence>